<evidence type="ECO:0000256" key="1">
    <source>
        <dbReference type="SAM" id="MobiDB-lite"/>
    </source>
</evidence>
<reference evidence="4 5" key="1">
    <citation type="journal article" date="2009" name="Genome Res.">
        <title>Comparative genomics of the fungal pathogens Candida dubliniensis and Candida albicans.</title>
        <authorList>
            <person name="Jackson A.P."/>
            <person name="Gamble J.A."/>
            <person name="Yeomans T."/>
            <person name="Moran G.P."/>
            <person name="Saunders D."/>
            <person name="Harris D."/>
            <person name="Aslett M."/>
            <person name="Barrell J.F."/>
            <person name="Butler G."/>
            <person name="Citiulo F."/>
            <person name="Coleman D.C."/>
            <person name="de Groot P.W.J."/>
            <person name="Goodwin T.J."/>
            <person name="Quail M.A."/>
            <person name="McQuillan J."/>
            <person name="Munro C.A."/>
            <person name="Pain A."/>
            <person name="Poulter R.T."/>
            <person name="Rajandream M.A."/>
            <person name="Renauld H."/>
            <person name="Spiering M.J."/>
            <person name="Tivey A."/>
            <person name="Gow N.A.R."/>
            <person name="Barrell B."/>
            <person name="Sullivan D.J."/>
            <person name="Berriman M."/>
        </authorList>
    </citation>
    <scope>NUCLEOTIDE SEQUENCE [LARGE SCALE GENOMIC DNA]</scope>
    <source>
        <strain evidence="5">CD36 / ATCC MYA-646 / CBS 7987 / NCPF 3949 / NRRL Y-17841</strain>
    </source>
</reference>
<name>B9WG85_CANDC</name>
<proteinExistence type="predicted"/>
<evidence type="ECO:0000313" key="4">
    <source>
        <dbReference type="EMBL" id="CAX42257.1"/>
    </source>
</evidence>
<gene>
    <name evidence="3" type="ordered locus">Cd36_43820</name>
    <name evidence="4" type="ORF">CD36_43820</name>
</gene>
<dbReference type="GeneID" id="8047875"/>
<keyword evidence="5" id="KW-1185">Reference proteome</keyword>
<dbReference type="Proteomes" id="UP000002605">
    <property type="component" value="Chromosome 4"/>
</dbReference>
<evidence type="ECO:0000313" key="5">
    <source>
        <dbReference type="Proteomes" id="UP000002605"/>
    </source>
</evidence>
<dbReference type="RefSeq" id="XP_002420039.1">
    <property type="nucleotide sequence ID" value="XM_002419994.1"/>
</dbReference>
<evidence type="ECO:0000313" key="3">
    <source>
        <dbReference type="CGD" id="CAL0000159606"/>
    </source>
</evidence>
<feature type="compositionally biased region" description="Polar residues" evidence="1">
    <location>
        <begin position="72"/>
        <end position="93"/>
    </location>
</feature>
<dbReference type="OrthoDB" id="10446342at2759"/>
<sequence>MIILLTMEFLVLAIIGATYASVLFEPSAQSVRNMRKVNNRSTTYSNANTFKRKIKRSSRIKLTKPRVKSGKNRMQWQSDQTMTPFTTTGQRSTGVRPRKTTNAIWINETCADEEPPPYSAREKGTRRKKLKLKLRSIFRIN</sequence>
<dbReference type="KEGG" id="cdu:CD36_43820"/>
<evidence type="ECO:0000256" key="2">
    <source>
        <dbReference type="SAM" id="SignalP"/>
    </source>
</evidence>
<dbReference type="EMBL" id="FM992691">
    <property type="protein sequence ID" value="CAX42257.1"/>
    <property type="molecule type" value="Genomic_DNA"/>
</dbReference>
<feature type="region of interest" description="Disordered" evidence="1">
    <location>
        <begin position="64"/>
        <end position="101"/>
    </location>
</feature>
<dbReference type="VEuPathDB" id="FungiDB:CD36_43820"/>
<feature type="signal peptide" evidence="2">
    <location>
        <begin position="1"/>
        <end position="20"/>
    </location>
</feature>
<dbReference type="AlphaFoldDB" id="B9WG85"/>
<feature type="chain" id="PRO_5002892604" evidence="2">
    <location>
        <begin position="21"/>
        <end position="141"/>
    </location>
</feature>
<dbReference type="HOGENOM" id="CLU_1796208_0_0_1"/>
<protein>
    <submittedName>
        <fullName evidence="4">Uncharacterized protein</fullName>
    </submittedName>
</protein>
<organism evidence="4 5">
    <name type="scientific">Candida dubliniensis (strain CD36 / ATCC MYA-646 / CBS 7987 / NCPF 3949 / NRRL Y-17841)</name>
    <name type="common">Yeast</name>
    <dbReference type="NCBI Taxonomy" id="573826"/>
    <lineage>
        <taxon>Eukaryota</taxon>
        <taxon>Fungi</taxon>
        <taxon>Dikarya</taxon>
        <taxon>Ascomycota</taxon>
        <taxon>Saccharomycotina</taxon>
        <taxon>Pichiomycetes</taxon>
        <taxon>Debaryomycetaceae</taxon>
        <taxon>Candida/Lodderomyces clade</taxon>
        <taxon>Candida</taxon>
    </lineage>
</organism>
<accession>B9WG85</accession>
<keyword evidence="2" id="KW-0732">Signal</keyword>
<dbReference type="CGD" id="CAL0000159606">
    <property type="gene designation" value="Cd36_43820"/>
</dbReference>